<dbReference type="EMBL" id="JBEZNA010000002">
    <property type="protein sequence ID" value="MEU9575958.1"/>
    <property type="molecule type" value="Genomic_DNA"/>
</dbReference>
<feature type="region of interest" description="Disordered" evidence="1">
    <location>
        <begin position="1"/>
        <end position="65"/>
    </location>
</feature>
<gene>
    <name evidence="2" type="ORF">AB0D95_01420</name>
</gene>
<dbReference type="Proteomes" id="UP001551584">
    <property type="component" value="Unassembled WGS sequence"/>
</dbReference>
<name>A0ABV3EIF9_9ACTN</name>
<dbReference type="RefSeq" id="WP_359267985.1">
    <property type="nucleotide sequence ID" value="NZ_JBEZNA010000002.1"/>
</dbReference>
<protein>
    <submittedName>
        <fullName evidence="2">Uncharacterized protein</fullName>
    </submittedName>
</protein>
<evidence type="ECO:0000256" key="1">
    <source>
        <dbReference type="SAM" id="MobiDB-lite"/>
    </source>
</evidence>
<comment type="caution">
    <text evidence="2">The sequence shown here is derived from an EMBL/GenBank/DDBJ whole genome shotgun (WGS) entry which is preliminary data.</text>
</comment>
<sequence length="65" mass="6222">MHEDADGKEGQGAVTVPWGSASGLSGGTTLPGKAPGSWGGMGGDPATGDVNGHGRPGAVLHGTVR</sequence>
<organism evidence="2 3">
    <name type="scientific">Streptomyces chilikensis</name>
    <dbReference type="NCBI Taxonomy" id="1194079"/>
    <lineage>
        <taxon>Bacteria</taxon>
        <taxon>Bacillati</taxon>
        <taxon>Actinomycetota</taxon>
        <taxon>Actinomycetes</taxon>
        <taxon>Kitasatosporales</taxon>
        <taxon>Streptomycetaceae</taxon>
        <taxon>Streptomyces</taxon>
    </lineage>
</organism>
<keyword evidence="3" id="KW-1185">Reference proteome</keyword>
<reference evidence="2 3" key="1">
    <citation type="submission" date="2024-06" db="EMBL/GenBank/DDBJ databases">
        <title>The Natural Products Discovery Center: Release of the First 8490 Sequenced Strains for Exploring Actinobacteria Biosynthetic Diversity.</title>
        <authorList>
            <person name="Kalkreuter E."/>
            <person name="Kautsar S.A."/>
            <person name="Yang D."/>
            <person name="Bader C.D."/>
            <person name="Teijaro C.N."/>
            <person name="Fluegel L."/>
            <person name="Davis C.M."/>
            <person name="Simpson J.R."/>
            <person name="Lauterbach L."/>
            <person name="Steele A.D."/>
            <person name="Gui C."/>
            <person name="Meng S."/>
            <person name="Li G."/>
            <person name="Viehrig K."/>
            <person name="Ye F."/>
            <person name="Su P."/>
            <person name="Kiefer A.F."/>
            <person name="Nichols A."/>
            <person name="Cepeda A.J."/>
            <person name="Yan W."/>
            <person name="Fan B."/>
            <person name="Jiang Y."/>
            <person name="Adhikari A."/>
            <person name="Zheng C.-J."/>
            <person name="Schuster L."/>
            <person name="Cowan T.M."/>
            <person name="Smanski M.J."/>
            <person name="Chevrette M.G."/>
            <person name="De Carvalho L.P.S."/>
            <person name="Shen B."/>
        </authorList>
    </citation>
    <scope>NUCLEOTIDE SEQUENCE [LARGE SCALE GENOMIC DNA]</scope>
    <source>
        <strain evidence="2 3">NPDC048117</strain>
    </source>
</reference>
<evidence type="ECO:0000313" key="2">
    <source>
        <dbReference type="EMBL" id="MEU9575958.1"/>
    </source>
</evidence>
<feature type="compositionally biased region" description="Low complexity" evidence="1">
    <location>
        <begin position="19"/>
        <end position="32"/>
    </location>
</feature>
<evidence type="ECO:0000313" key="3">
    <source>
        <dbReference type="Proteomes" id="UP001551584"/>
    </source>
</evidence>
<accession>A0ABV3EIF9</accession>
<proteinExistence type="predicted"/>